<proteinExistence type="predicted"/>
<protein>
    <submittedName>
        <fullName evidence="2">Uncharacterized protein</fullName>
    </submittedName>
</protein>
<organism evidence="2 3">
    <name type="scientific">Pedobacter insulae</name>
    <dbReference type="NCBI Taxonomy" id="414048"/>
    <lineage>
        <taxon>Bacteria</taxon>
        <taxon>Pseudomonadati</taxon>
        <taxon>Bacteroidota</taxon>
        <taxon>Sphingobacteriia</taxon>
        <taxon>Sphingobacteriales</taxon>
        <taxon>Sphingobacteriaceae</taxon>
        <taxon>Pedobacter</taxon>
    </lineage>
</organism>
<dbReference type="RefSeq" id="WP_090992856.1">
    <property type="nucleotide sequence ID" value="NZ_FOPP01000003.1"/>
</dbReference>
<dbReference type="EMBL" id="FOPP01000003">
    <property type="protein sequence ID" value="SFG94295.1"/>
    <property type="molecule type" value="Genomic_DNA"/>
</dbReference>
<dbReference type="STRING" id="414048.SAMN04489864_103357"/>
<gene>
    <name evidence="2" type="ORF">SAMN04489864_103357</name>
</gene>
<sequence length="164" mass="19266">MKKILLFSLFILVNSSIVAQELPNLKHIKLNKKSHYKDIDPLVLKVTDYLFSTTVSEKNDSRREAGQFLLKWMNGTPYDTFYLEEKQTNFFNTDTELMLMYMAALTKFTLQNKSVTNQKEKVIGAMQLVLPYLDKQEHKKSWSKELWQLVDSYKNGKLVDFLDL</sequence>
<feature type="signal peptide" evidence="1">
    <location>
        <begin position="1"/>
        <end position="19"/>
    </location>
</feature>
<dbReference type="Proteomes" id="UP000199666">
    <property type="component" value="Unassembled WGS sequence"/>
</dbReference>
<accession>A0A1I2VYL9</accession>
<evidence type="ECO:0000313" key="2">
    <source>
        <dbReference type="EMBL" id="SFG94295.1"/>
    </source>
</evidence>
<dbReference type="AlphaFoldDB" id="A0A1I2VYL9"/>
<keyword evidence="3" id="KW-1185">Reference proteome</keyword>
<keyword evidence="1" id="KW-0732">Signal</keyword>
<evidence type="ECO:0000313" key="3">
    <source>
        <dbReference type="Proteomes" id="UP000199666"/>
    </source>
</evidence>
<reference evidence="2 3" key="1">
    <citation type="submission" date="2016-10" db="EMBL/GenBank/DDBJ databases">
        <authorList>
            <person name="de Groot N.N."/>
        </authorList>
    </citation>
    <scope>NUCLEOTIDE SEQUENCE [LARGE SCALE GENOMIC DNA]</scope>
    <source>
        <strain evidence="2 3">DSM 18684</strain>
    </source>
</reference>
<feature type="chain" id="PRO_5011538178" evidence="1">
    <location>
        <begin position="20"/>
        <end position="164"/>
    </location>
</feature>
<dbReference type="OrthoDB" id="793442at2"/>
<name>A0A1I2VYL9_9SPHI</name>
<evidence type="ECO:0000256" key="1">
    <source>
        <dbReference type="SAM" id="SignalP"/>
    </source>
</evidence>